<dbReference type="PANTHER" id="PTHR10188">
    <property type="entry name" value="L-ASPARAGINASE"/>
    <property type="match status" value="1"/>
</dbReference>
<dbReference type="AlphaFoldDB" id="A0A381VVM6"/>
<dbReference type="PANTHER" id="PTHR10188:SF6">
    <property type="entry name" value="N(4)-(BETA-N-ACETYLGLUCOSAMINYL)-L-ASPARAGINASE"/>
    <property type="match status" value="1"/>
</dbReference>
<dbReference type="GO" id="GO:0005737">
    <property type="term" value="C:cytoplasm"/>
    <property type="evidence" value="ECO:0007669"/>
    <property type="project" value="TreeGrafter"/>
</dbReference>
<dbReference type="PROSITE" id="PS51318">
    <property type="entry name" value="TAT"/>
    <property type="match status" value="1"/>
</dbReference>
<gene>
    <name evidence="1" type="ORF">METZ01_LOCUS96541</name>
</gene>
<dbReference type="InterPro" id="IPR000246">
    <property type="entry name" value="Peptidase_T2"/>
</dbReference>
<dbReference type="SUPFAM" id="SSF56235">
    <property type="entry name" value="N-terminal nucleophile aminohydrolases (Ntn hydrolases)"/>
    <property type="match status" value="1"/>
</dbReference>
<organism evidence="1">
    <name type="scientific">marine metagenome</name>
    <dbReference type="NCBI Taxonomy" id="408172"/>
    <lineage>
        <taxon>unclassified sequences</taxon>
        <taxon>metagenomes</taxon>
        <taxon>ecological metagenomes</taxon>
    </lineage>
</organism>
<dbReference type="Pfam" id="PF01112">
    <property type="entry name" value="Asparaginase_2"/>
    <property type="match status" value="1"/>
</dbReference>
<proteinExistence type="predicted"/>
<sequence length="334" mass="34723">MSDQTRRDFLKHTTAAAATFSAGCASPQSNAHLAKQGSLIVSTWGFGKPANELALKVLQNGGSALDAVEQGVRLVETSGNTSVGLSGKPNAAGVVQLDACIMNGPGHQAGSVAGVEGVVHPISAARLVMEKTPHVMLVGPGAHWFAEQNGLEVRDSQADEASYRAWLAKQKKPAPGKGDKPENHDTIALIILDADGNIAGGCSTSGWSGKMPGRVGDSPIIGGGVYVDNEVGAAGATGLGENVMRYCASYQVVENMRHGMSPTEACAETIRRIAKTDPQGMDLAINFIAIDKHGEFGAAGTQANFPYSVTTPTFSEVRKGKSLSRAKQREGGNE</sequence>
<dbReference type="NCBIfam" id="TIGR01409">
    <property type="entry name" value="TAT_signal_seq"/>
    <property type="match status" value="1"/>
</dbReference>
<dbReference type="InterPro" id="IPR029055">
    <property type="entry name" value="Ntn_hydrolases_N"/>
</dbReference>
<dbReference type="GO" id="GO:0016811">
    <property type="term" value="F:hydrolase activity, acting on carbon-nitrogen (but not peptide) bonds, in linear amides"/>
    <property type="evidence" value="ECO:0007669"/>
    <property type="project" value="UniProtKB-ARBA"/>
</dbReference>
<dbReference type="PROSITE" id="PS51257">
    <property type="entry name" value="PROKAR_LIPOPROTEIN"/>
    <property type="match status" value="1"/>
</dbReference>
<dbReference type="InterPro" id="IPR019546">
    <property type="entry name" value="TAT_signal_bac_arc"/>
</dbReference>
<dbReference type="CDD" id="cd04513">
    <property type="entry name" value="Glycosylasparaginase"/>
    <property type="match status" value="1"/>
</dbReference>
<dbReference type="Gene3D" id="3.60.20.30">
    <property type="entry name" value="(Glycosyl)asparaginase"/>
    <property type="match status" value="1"/>
</dbReference>
<reference evidence="1" key="1">
    <citation type="submission" date="2018-05" db="EMBL/GenBank/DDBJ databases">
        <authorList>
            <person name="Lanie J.A."/>
            <person name="Ng W.-L."/>
            <person name="Kazmierczak K.M."/>
            <person name="Andrzejewski T.M."/>
            <person name="Davidsen T.M."/>
            <person name="Wayne K.J."/>
            <person name="Tettelin H."/>
            <person name="Glass J.I."/>
            <person name="Rusch D."/>
            <person name="Podicherti R."/>
            <person name="Tsui H.-C.T."/>
            <person name="Winkler M.E."/>
        </authorList>
    </citation>
    <scope>NUCLEOTIDE SEQUENCE</scope>
</reference>
<dbReference type="EMBL" id="UINC01009757">
    <property type="protein sequence ID" value="SVA43687.1"/>
    <property type="molecule type" value="Genomic_DNA"/>
</dbReference>
<protein>
    <recommendedName>
        <fullName evidence="2">Glycosylasparaginase</fullName>
    </recommendedName>
</protein>
<name>A0A381VVM6_9ZZZZ</name>
<dbReference type="FunFam" id="3.60.20.30:FF:000005">
    <property type="entry name" value="N(4)-(Beta-N-acetylglucosaminyl)-L-asparaginase"/>
    <property type="match status" value="1"/>
</dbReference>
<evidence type="ECO:0008006" key="2">
    <source>
        <dbReference type="Google" id="ProtNLM"/>
    </source>
</evidence>
<dbReference type="InterPro" id="IPR006311">
    <property type="entry name" value="TAT_signal"/>
</dbReference>
<accession>A0A381VVM6</accession>
<evidence type="ECO:0000313" key="1">
    <source>
        <dbReference type="EMBL" id="SVA43687.1"/>
    </source>
</evidence>